<name>A0A0K2UY92_LEPSM</name>
<protein>
    <submittedName>
        <fullName evidence="1">Uncharacterized protein</fullName>
    </submittedName>
</protein>
<organism evidence="1">
    <name type="scientific">Lepeophtheirus salmonis</name>
    <name type="common">Salmon louse</name>
    <name type="synonym">Caligus salmonis</name>
    <dbReference type="NCBI Taxonomy" id="72036"/>
    <lineage>
        <taxon>Eukaryota</taxon>
        <taxon>Metazoa</taxon>
        <taxon>Ecdysozoa</taxon>
        <taxon>Arthropoda</taxon>
        <taxon>Crustacea</taxon>
        <taxon>Multicrustacea</taxon>
        <taxon>Hexanauplia</taxon>
        <taxon>Copepoda</taxon>
        <taxon>Siphonostomatoida</taxon>
        <taxon>Caligidae</taxon>
        <taxon>Lepeophtheirus</taxon>
    </lineage>
</organism>
<reference evidence="1" key="1">
    <citation type="submission" date="2014-05" db="EMBL/GenBank/DDBJ databases">
        <authorList>
            <person name="Chronopoulou M."/>
        </authorList>
    </citation>
    <scope>NUCLEOTIDE SEQUENCE</scope>
    <source>
        <tissue evidence="1">Whole organism</tissue>
    </source>
</reference>
<sequence length="18" mass="1948">MSIFKKATPKSVSPSLNL</sequence>
<evidence type="ECO:0000313" key="1">
    <source>
        <dbReference type="EMBL" id="CDW42827.1"/>
    </source>
</evidence>
<proteinExistence type="predicted"/>
<accession>A0A0K2UY92</accession>
<dbReference type="EMBL" id="HACA01025466">
    <property type="protein sequence ID" value="CDW42827.1"/>
    <property type="molecule type" value="Transcribed_RNA"/>
</dbReference>
<dbReference type="AlphaFoldDB" id="A0A0K2UY92"/>